<dbReference type="SUPFAM" id="SSF47616">
    <property type="entry name" value="GST C-terminal domain-like"/>
    <property type="match status" value="1"/>
</dbReference>
<dbReference type="SUPFAM" id="SSF52833">
    <property type="entry name" value="Thioredoxin-like"/>
    <property type="match status" value="1"/>
</dbReference>
<dbReference type="Pfam" id="PF02798">
    <property type="entry name" value="GST_N"/>
    <property type="match status" value="1"/>
</dbReference>
<dbReference type="PANTHER" id="PTHR11571:SF150">
    <property type="entry name" value="GLUTATHIONE S-TRANSFERASE"/>
    <property type="match status" value="1"/>
</dbReference>
<proteinExistence type="predicted"/>
<dbReference type="PANTHER" id="PTHR11571">
    <property type="entry name" value="GLUTATHIONE S-TRANSFERASE"/>
    <property type="match status" value="1"/>
</dbReference>
<dbReference type="EMBL" id="MU825430">
    <property type="protein sequence ID" value="KAJ7389535.1"/>
    <property type="molecule type" value="Genomic_DNA"/>
</dbReference>
<dbReference type="InterPro" id="IPR036249">
    <property type="entry name" value="Thioredoxin-like_sf"/>
</dbReference>
<dbReference type="InterPro" id="IPR004045">
    <property type="entry name" value="Glutathione_S-Trfase_N"/>
</dbReference>
<reference evidence="3" key="1">
    <citation type="submission" date="2023-01" db="EMBL/GenBank/DDBJ databases">
        <title>Genome assembly of the deep-sea coral Lophelia pertusa.</title>
        <authorList>
            <person name="Herrera S."/>
            <person name="Cordes E."/>
        </authorList>
    </citation>
    <scope>NUCLEOTIDE SEQUENCE</scope>
    <source>
        <strain evidence="3">USNM1676648</strain>
        <tissue evidence="3">Polyp</tissue>
    </source>
</reference>
<dbReference type="SFLD" id="SFLDG01205">
    <property type="entry name" value="AMPS.1"/>
    <property type="match status" value="1"/>
</dbReference>
<gene>
    <name evidence="3" type="ORF">OS493_030920</name>
</gene>
<accession>A0A9X0D7E2</accession>
<dbReference type="Gene3D" id="3.40.30.10">
    <property type="entry name" value="Glutaredoxin"/>
    <property type="match status" value="1"/>
</dbReference>
<organism evidence="3 4">
    <name type="scientific">Desmophyllum pertusum</name>
    <dbReference type="NCBI Taxonomy" id="174260"/>
    <lineage>
        <taxon>Eukaryota</taxon>
        <taxon>Metazoa</taxon>
        <taxon>Cnidaria</taxon>
        <taxon>Anthozoa</taxon>
        <taxon>Hexacorallia</taxon>
        <taxon>Scleractinia</taxon>
        <taxon>Caryophylliina</taxon>
        <taxon>Caryophylliidae</taxon>
        <taxon>Desmophyllum</taxon>
    </lineage>
</organism>
<evidence type="ECO:0008006" key="5">
    <source>
        <dbReference type="Google" id="ProtNLM"/>
    </source>
</evidence>
<dbReference type="InterPro" id="IPR040079">
    <property type="entry name" value="Glutathione_S-Trfase"/>
</dbReference>
<keyword evidence="4" id="KW-1185">Reference proteome</keyword>
<evidence type="ECO:0000313" key="4">
    <source>
        <dbReference type="Proteomes" id="UP001163046"/>
    </source>
</evidence>
<dbReference type="GO" id="GO:0006749">
    <property type="term" value="P:glutathione metabolic process"/>
    <property type="evidence" value="ECO:0007669"/>
    <property type="project" value="TreeGrafter"/>
</dbReference>
<evidence type="ECO:0000313" key="3">
    <source>
        <dbReference type="EMBL" id="KAJ7389535.1"/>
    </source>
</evidence>
<protein>
    <recommendedName>
        <fullName evidence="5">Glutathione S-transferase</fullName>
    </recommendedName>
</protein>
<dbReference type="CDD" id="cd03192">
    <property type="entry name" value="GST_C_Sigma_like"/>
    <property type="match status" value="1"/>
</dbReference>
<dbReference type="AlphaFoldDB" id="A0A9X0D7E2"/>
<dbReference type="GO" id="GO:0004364">
    <property type="term" value="F:glutathione transferase activity"/>
    <property type="evidence" value="ECO:0007669"/>
    <property type="project" value="TreeGrafter"/>
</dbReference>
<dbReference type="Pfam" id="PF14497">
    <property type="entry name" value="GST_C_3"/>
    <property type="match status" value="1"/>
</dbReference>
<name>A0A9X0D7E2_9CNID</name>
<dbReference type="SFLD" id="SFLDG00363">
    <property type="entry name" value="AMPS_(cytGST):_Alpha-__Mu-__Pi"/>
    <property type="match status" value="1"/>
</dbReference>
<dbReference type="CDD" id="cd03039">
    <property type="entry name" value="GST_N_Sigma_like"/>
    <property type="match status" value="1"/>
</dbReference>
<comment type="caution">
    <text evidence="3">The sequence shown here is derived from an EMBL/GenBank/DDBJ whole genome shotgun (WGS) entry which is preliminary data.</text>
</comment>
<dbReference type="PROSITE" id="PS50404">
    <property type="entry name" value="GST_NTER"/>
    <property type="match status" value="1"/>
</dbReference>
<dbReference type="InterPro" id="IPR036282">
    <property type="entry name" value="Glutathione-S-Trfase_C_sf"/>
</dbReference>
<dbReference type="SFLD" id="SFLDS00019">
    <property type="entry name" value="Glutathione_Transferase_(cytos"/>
    <property type="match status" value="1"/>
</dbReference>
<feature type="domain" description="GST C-terminal" evidence="2">
    <location>
        <begin position="84"/>
        <end position="212"/>
    </location>
</feature>
<dbReference type="FunFam" id="1.20.1050.10:FF:000030">
    <property type="entry name" value="Glutathione S-transferase S1"/>
    <property type="match status" value="1"/>
</dbReference>
<feature type="domain" description="GST N-terminal" evidence="1">
    <location>
        <begin position="2"/>
        <end position="82"/>
    </location>
</feature>
<dbReference type="InterPro" id="IPR004046">
    <property type="entry name" value="GST_C"/>
</dbReference>
<dbReference type="OrthoDB" id="5947164at2759"/>
<dbReference type="InterPro" id="IPR050213">
    <property type="entry name" value="GST_superfamily"/>
</dbReference>
<dbReference type="PROSITE" id="PS50405">
    <property type="entry name" value="GST_CTER"/>
    <property type="match status" value="1"/>
</dbReference>
<dbReference type="Gene3D" id="1.20.1050.10">
    <property type="match status" value="1"/>
</dbReference>
<dbReference type="InterPro" id="IPR010987">
    <property type="entry name" value="Glutathione-S-Trfase_C-like"/>
</dbReference>
<evidence type="ECO:0000259" key="1">
    <source>
        <dbReference type="PROSITE" id="PS50404"/>
    </source>
</evidence>
<evidence type="ECO:0000259" key="2">
    <source>
        <dbReference type="PROSITE" id="PS50405"/>
    </source>
</evidence>
<dbReference type="Proteomes" id="UP001163046">
    <property type="component" value="Unassembled WGS sequence"/>
</dbReference>
<sequence>MSGYKHYYFNVRARGEISRLSFAAANIDFEDIRLNDEGWAKEKASGRPPLGQMPFIVTPEGKLLAQSGAIMKYICKKAGLYPADPFDEAIADMINDGVNDLRNVVVKFHFEKDEAKKEELKKEFFETTLPARIEKFEALLKGDYFVSDKLTYADITFFDFFNGFLPAKGEPAVPEQLSKLQELSPKLAEHYKRVLAVPEIKAWLEKRPKTDF</sequence>